<dbReference type="Pfam" id="PF01636">
    <property type="entry name" value="APH"/>
    <property type="match status" value="1"/>
</dbReference>
<keyword evidence="3" id="KW-1185">Reference proteome</keyword>
<comment type="caution">
    <text evidence="2">The sequence shown here is derived from an EMBL/GenBank/DDBJ whole genome shotgun (WGS) entry which is preliminary data.</text>
</comment>
<dbReference type="PANTHER" id="PTHR36091">
    <property type="entry name" value="ALTERED INHERITANCE OF MITOCHONDRIA PROTEIN 9, MITOCHONDRIAL"/>
    <property type="match status" value="1"/>
</dbReference>
<accession>A0ABR1YCC5</accession>
<dbReference type="InterPro" id="IPR002575">
    <property type="entry name" value="Aminoglycoside_PTrfase"/>
</dbReference>
<evidence type="ECO:0000259" key="1">
    <source>
        <dbReference type="Pfam" id="PF01636"/>
    </source>
</evidence>
<evidence type="ECO:0000313" key="3">
    <source>
        <dbReference type="Proteomes" id="UP001492380"/>
    </source>
</evidence>
<dbReference type="EMBL" id="JBBWRZ010000011">
    <property type="protein sequence ID" value="KAK8225838.1"/>
    <property type="molecule type" value="Genomic_DNA"/>
</dbReference>
<dbReference type="SUPFAM" id="SSF56112">
    <property type="entry name" value="Protein kinase-like (PK-like)"/>
    <property type="match status" value="1"/>
</dbReference>
<dbReference type="InterPro" id="IPR011009">
    <property type="entry name" value="Kinase-like_dom_sf"/>
</dbReference>
<gene>
    <name evidence="2" type="ORF">HDK90DRAFT_458572</name>
</gene>
<feature type="domain" description="Aminoglycoside phosphotransferase" evidence="1">
    <location>
        <begin position="117"/>
        <end position="390"/>
    </location>
</feature>
<organism evidence="2 3">
    <name type="scientific">Phyllosticta capitalensis</name>
    <dbReference type="NCBI Taxonomy" id="121624"/>
    <lineage>
        <taxon>Eukaryota</taxon>
        <taxon>Fungi</taxon>
        <taxon>Dikarya</taxon>
        <taxon>Ascomycota</taxon>
        <taxon>Pezizomycotina</taxon>
        <taxon>Dothideomycetes</taxon>
        <taxon>Dothideomycetes incertae sedis</taxon>
        <taxon>Botryosphaeriales</taxon>
        <taxon>Phyllostictaceae</taxon>
        <taxon>Phyllosticta</taxon>
    </lineage>
</organism>
<name>A0ABR1YCC5_9PEZI</name>
<sequence length="603" mass="69264">MLQAFMMRSPRRCLGFSHQLPRLRLASPIHRQHWSRVNQPEETKNIRTFDPLHATLESNKEQIREREESVLFNYTKGRFLLNEESRLAERKRPFNISEFKALAAKSIGRHPDDVVHLEKLADGSLNRVFLITMRGGFEFVGRIPYVMLEPQGLVTASEVATMDFLRLHGLPVSQIFDYSDTPNNGARTEYIFMERVPGKCLGDIWYSGSVPQEDKIRIVKQLVELESRMFGLRFPASGSLYYSNDVEDGVKLDYTNPHARGSFCIGPDTDRALWWGRRSDLAVDCGPYLDTQAAISAGAKKEMAYLKEFGQPLLPYHRKYREFCNYEKQPPQAYRKLLETFLYVAPHLIPEGASARPVLRHPSLSPYNVIVSPQLEITGLIGWQHCSVRPLFLQSGIPDDFRNRTYLEADDLKDEPCLPAYFESLDEAEQARRVKTWRSQQLHHAYISATKAMNPEHMDVMAVPANDVRRKLCLASAQPWLGDDFPLKMALVHMSRDWGKLWDKAASAPEACPVQFTESETQQAFEMFKQRRDADMAFAMVRTLIGLDDPSGEVPSAEYEEVKRCADDFKVYSAGVAGEESEEDKMEVLENWYFNDFDEEQYK</sequence>
<dbReference type="PANTHER" id="PTHR36091:SF2">
    <property type="entry name" value="AMINOGLYCOSIDE PHOSPHOTRANSFERASE DOMAIN-CONTAINING PROTEIN"/>
    <property type="match status" value="1"/>
</dbReference>
<dbReference type="InterPro" id="IPR051035">
    <property type="entry name" value="Mito_inheritance_9"/>
</dbReference>
<reference evidence="2 3" key="1">
    <citation type="submission" date="2024-04" db="EMBL/GenBank/DDBJ databases">
        <title>Phyllosticta paracitricarpa is synonymous to the EU quarantine fungus P. citricarpa based on phylogenomic analyses.</title>
        <authorList>
            <consortium name="Lawrence Berkeley National Laboratory"/>
            <person name="Van Ingen-Buijs V.A."/>
            <person name="Van Westerhoven A.C."/>
            <person name="Haridas S."/>
            <person name="Skiadas P."/>
            <person name="Martin F."/>
            <person name="Groenewald J.Z."/>
            <person name="Crous P.W."/>
            <person name="Seidl M.F."/>
        </authorList>
    </citation>
    <scope>NUCLEOTIDE SEQUENCE [LARGE SCALE GENOMIC DNA]</scope>
    <source>
        <strain evidence="2 3">CBS 123374</strain>
    </source>
</reference>
<proteinExistence type="predicted"/>
<evidence type="ECO:0000313" key="2">
    <source>
        <dbReference type="EMBL" id="KAK8225838.1"/>
    </source>
</evidence>
<dbReference type="Proteomes" id="UP001492380">
    <property type="component" value="Unassembled WGS sequence"/>
</dbReference>
<protein>
    <submittedName>
        <fullName evidence="2">Phosphotransferase</fullName>
    </submittedName>
</protein>